<dbReference type="Proteomes" id="UP001066276">
    <property type="component" value="Chromosome 9"/>
</dbReference>
<accession>A0AAV7N3N0</accession>
<dbReference type="AlphaFoldDB" id="A0AAV7N3N0"/>
<protein>
    <submittedName>
        <fullName evidence="1">Uncharacterized protein</fullName>
    </submittedName>
</protein>
<comment type="caution">
    <text evidence="1">The sequence shown here is derived from an EMBL/GenBank/DDBJ whole genome shotgun (WGS) entry which is preliminary data.</text>
</comment>
<keyword evidence="2" id="KW-1185">Reference proteome</keyword>
<gene>
    <name evidence="1" type="ORF">NDU88_007996</name>
</gene>
<evidence type="ECO:0000313" key="2">
    <source>
        <dbReference type="Proteomes" id="UP001066276"/>
    </source>
</evidence>
<dbReference type="EMBL" id="JANPWB010000013">
    <property type="protein sequence ID" value="KAJ1110648.1"/>
    <property type="molecule type" value="Genomic_DNA"/>
</dbReference>
<evidence type="ECO:0000313" key="1">
    <source>
        <dbReference type="EMBL" id="KAJ1110648.1"/>
    </source>
</evidence>
<sequence>MSSHKVPPQFISELRMPHLTPEEGEVLEADVTCKELREAPSQLHAAKALGTSGFLAEFWCLLWPQTGAILPETFCEAVARGELLLNP</sequence>
<reference evidence="1" key="1">
    <citation type="journal article" date="2022" name="bioRxiv">
        <title>Sequencing and chromosome-scale assembly of the giantPleurodeles waltlgenome.</title>
        <authorList>
            <person name="Brown T."/>
            <person name="Elewa A."/>
            <person name="Iarovenko S."/>
            <person name="Subramanian E."/>
            <person name="Araus A.J."/>
            <person name="Petzold A."/>
            <person name="Susuki M."/>
            <person name="Suzuki K.-i.T."/>
            <person name="Hayashi T."/>
            <person name="Toyoda A."/>
            <person name="Oliveira C."/>
            <person name="Osipova E."/>
            <person name="Leigh N.D."/>
            <person name="Simon A."/>
            <person name="Yun M.H."/>
        </authorList>
    </citation>
    <scope>NUCLEOTIDE SEQUENCE</scope>
    <source>
        <strain evidence="1">20211129_DDA</strain>
        <tissue evidence="1">Liver</tissue>
    </source>
</reference>
<name>A0AAV7N3N0_PLEWA</name>
<proteinExistence type="predicted"/>
<organism evidence="1 2">
    <name type="scientific">Pleurodeles waltl</name>
    <name type="common">Iberian ribbed newt</name>
    <dbReference type="NCBI Taxonomy" id="8319"/>
    <lineage>
        <taxon>Eukaryota</taxon>
        <taxon>Metazoa</taxon>
        <taxon>Chordata</taxon>
        <taxon>Craniata</taxon>
        <taxon>Vertebrata</taxon>
        <taxon>Euteleostomi</taxon>
        <taxon>Amphibia</taxon>
        <taxon>Batrachia</taxon>
        <taxon>Caudata</taxon>
        <taxon>Salamandroidea</taxon>
        <taxon>Salamandridae</taxon>
        <taxon>Pleurodelinae</taxon>
        <taxon>Pleurodeles</taxon>
    </lineage>
</organism>